<comment type="caution">
    <text evidence="1">The sequence shown here is derived from an EMBL/GenBank/DDBJ whole genome shotgun (WGS) entry which is preliminary data.</text>
</comment>
<keyword evidence="2" id="KW-1185">Reference proteome</keyword>
<dbReference type="Proteomes" id="UP001232973">
    <property type="component" value="Unassembled WGS sequence"/>
</dbReference>
<reference evidence="1 2" key="1">
    <citation type="submission" date="2023-07" db="EMBL/GenBank/DDBJ databases">
        <title>Genomic Encyclopedia of Type Strains, Phase IV (KMG-IV): sequencing the most valuable type-strain genomes for metagenomic binning, comparative biology and taxonomic classification.</title>
        <authorList>
            <person name="Goeker M."/>
        </authorList>
    </citation>
    <scope>NUCLEOTIDE SEQUENCE [LARGE SCALE GENOMIC DNA]</scope>
    <source>
        <strain evidence="1 2">DSM 4006</strain>
    </source>
</reference>
<sequence length="76" mass="9005">MLRMGPPCLGCTHWHGSKGNWVWTCDAYPAGIPEEIRYWEVDHRKPYKGDNGVLYEPRDQPHKKRADRIWDALDRK</sequence>
<protein>
    <recommendedName>
        <fullName evidence="3">HNH endonuclease</fullName>
    </recommendedName>
</protein>
<evidence type="ECO:0008006" key="3">
    <source>
        <dbReference type="Google" id="ProtNLM"/>
    </source>
</evidence>
<proteinExistence type="predicted"/>
<evidence type="ECO:0000313" key="1">
    <source>
        <dbReference type="EMBL" id="MDQ0191572.1"/>
    </source>
</evidence>
<dbReference type="EMBL" id="JAUSTP010000055">
    <property type="protein sequence ID" value="MDQ0191572.1"/>
    <property type="molecule type" value="Genomic_DNA"/>
</dbReference>
<name>A0ABT9XMP5_9BACL</name>
<gene>
    <name evidence="1" type="ORF">J2S03_003443</name>
</gene>
<evidence type="ECO:0000313" key="2">
    <source>
        <dbReference type="Proteomes" id="UP001232973"/>
    </source>
</evidence>
<organism evidence="1 2">
    <name type="scientific">Alicyclobacillus cycloheptanicus</name>
    <dbReference type="NCBI Taxonomy" id="1457"/>
    <lineage>
        <taxon>Bacteria</taxon>
        <taxon>Bacillati</taxon>
        <taxon>Bacillota</taxon>
        <taxon>Bacilli</taxon>
        <taxon>Bacillales</taxon>
        <taxon>Alicyclobacillaceae</taxon>
        <taxon>Alicyclobacillus</taxon>
    </lineage>
</organism>
<accession>A0ABT9XMP5</accession>